<dbReference type="STRING" id="36844.SAMN04488501_102237"/>
<dbReference type="NCBIfam" id="TIGR02773">
    <property type="entry name" value="addB_Gpos"/>
    <property type="match status" value="1"/>
</dbReference>
<organism evidence="17 18">
    <name type="scientific">Clostridium homopropionicum DSM 5847</name>
    <dbReference type="NCBI Taxonomy" id="1121318"/>
    <lineage>
        <taxon>Bacteria</taxon>
        <taxon>Bacillati</taxon>
        <taxon>Bacillota</taxon>
        <taxon>Clostridia</taxon>
        <taxon>Eubacteriales</taxon>
        <taxon>Clostridiaceae</taxon>
        <taxon>Clostridium</taxon>
    </lineage>
</organism>
<evidence type="ECO:0000256" key="11">
    <source>
        <dbReference type="ARBA" id="ARBA00023014"/>
    </source>
</evidence>
<feature type="binding site" evidence="14">
    <location>
        <position position="782"/>
    </location>
    <ligand>
        <name>[4Fe-4S] cluster</name>
        <dbReference type="ChEBI" id="CHEBI:49883"/>
    </ligand>
</feature>
<dbReference type="GO" id="GO:0000724">
    <property type="term" value="P:double-strand break repair via homologous recombination"/>
    <property type="evidence" value="ECO:0007669"/>
    <property type="project" value="UniProtKB-UniRule"/>
</dbReference>
<dbReference type="PANTHER" id="PTHR30591:SF1">
    <property type="entry name" value="RECBCD ENZYME SUBUNIT RECC"/>
    <property type="match status" value="1"/>
</dbReference>
<comment type="miscellaneous">
    <text evidence="14">Despite having conserved helicase domains, this subunit does not have helicase activity.</text>
</comment>
<reference evidence="18" key="1">
    <citation type="submission" date="2015-08" db="EMBL/GenBank/DDBJ databases">
        <title>Genome sequence of the strict anaerobe Clostridium homopropionicum LuHBu1 (DSM 5847T).</title>
        <authorList>
            <person name="Poehlein A."/>
            <person name="Beck M."/>
            <person name="Schiel-Bengelsdorf B."/>
            <person name="Bengelsdorf F.R."/>
            <person name="Daniel R."/>
            <person name="Duerre P."/>
        </authorList>
    </citation>
    <scope>NUCLEOTIDE SEQUENCE [LARGE SCALE GENOMIC DNA]</scope>
    <source>
        <strain evidence="18">DSM 5847</strain>
    </source>
</reference>
<accession>A0A0L6ZA49</accession>
<comment type="function">
    <text evidence="14">The heterodimer acts as both an ATP-dependent DNA helicase and an ATP-dependent, dual-direction single-stranded exonuclease. Recognizes the chi site generating a DNA molecule suitable for the initiation of homologous recombination. The AddB subunit has 5' -&gt; 3' nuclease activity but not helicase activity.</text>
</comment>
<dbReference type="Proteomes" id="UP000037043">
    <property type="component" value="Unassembled WGS sequence"/>
</dbReference>
<evidence type="ECO:0000256" key="3">
    <source>
        <dbReference type="ARBA" id="ARBA00022723"/>
    </source>
</evidence>
<dbReference type="GO" id="GO:0003690">
    <property type="term" value="F:double-stranded DNA binding"/>
    <property type="evidence" value="ECO:0007669"/>
    <property type="project" value="UniProtKB-UniRule"/>
</dbReference>
<comment type="caution">
    <text evidence="17">The sequence shown here is derived from an EMBL/GenBank/DDBJ whole genome shotgun (WGS) entry which is preliminary data.</text>
</comment>
<protein>
    <recommendedName>
        <fullName evidence="14">ATP-dependent helicase/deoxyribonuclease subunit B</fullName>
        <ecNumber evidence="14">3.1.-.-</ecNumber>
    </recommendedName>
    <alternativeName>
        <fullName evidence="14">ATP-dependent helicase/nuclease subunit AddB</fullName>
    </alternativeName>
</protein>
<dbReference type="InterPro" id="IPR014140">
    <property type="entry name" value="DNA_helicase_suAddB"/>
</dbReference>
<comment type="similarity">
    <text evidence="14">Belongs to the helicase family. AddB/RexB type 1 subfamily.</text>
</comment>
<keyword evidence="3 14" id="KW-0479">Metal-binding</keyword>
<feature type="domain" description="PD-(D/E)XK endonuclease-like" evidence="15">
    <location>
        <begin position="771"/>
        <end position="1110"/>
    </location>
</feature>
<feature type="binding site" evidence="14">
    <location>
        <position position="1103"/>
    </location>
    <ligand>
        <name>[4Fe-4S] cluster</name>
        <dbReference type="ChEBI" id="CHEBI:49883"/>
    </ligand>
</feature>
<comment type="cofactor">
    <cofactor evidence="14">
        <name>Mg(2+)</name>
        <dbReference type="ChEBI" id="CHEBI:18420"/>
    </cofactor>
</comment>
<dbReference type="GO" id="GO:0008409">
    <property type="term" value="F:5'-3' exonuclease activity"/>
    <property type="evidence" value="ECO:0007669"/>
    <property type="project" value="UniProtKB-UniRule"/>
</dbReference>
<dbReference type="GO" id="GO:0051539">
    <property type="term" value="F:4 iron, 4 sulfur cluster binding"/>
    <property type="evidence" value="ECO:0007669"/>
    <property type="project" value="UniProtKB-KW"/>
</dbReference>
<gene>
    <name evidence="14 17" type="primary">addB</name>
    <name evidence="17" type="ORF">CLHOM_17570</name>
</gene>
<dbReference type="HAMAP" id="MF_01452">
    <property type="entry name" value="AddB_type1"/>
    <property type="match status" value="1"/>
</dbReference>
<dbReference type="InterPro" id="IPR038726">
    <property type="entry name" value="PDDEXK_AddAB-type"/>
</dbReference>
<name>A0A0L6ZA49_9CLOT</name>
<evidence type="ECO:0000256" key="4">
    <source>
        <dbReference type="ARBA" id="ARBA00022741"/>
    </source>
</evidence>
<keyword evidence="8 14" id="KW-0269">Exonuclease</keyword>
<dbReference type="Gene3D" id="6.10.140.1030">
    <property type="match status" value="1"/>
</dbReference>
<evidence type="ECO:0000256" key="5">
    <source>
        <dbReference type="ARBA" id="ARBA00022763"/>
    </source>
</evidence>
<dbReference type="EMBL" id="LHUR01000022">
    <property type="protein sequence ID" value="KOA19668.1"/>
    <property type="molecule type" value="Genomic_DNA"/>
</dbReference>
<keyword evidence="12 14" id="KW-0238">DNA-binding</keyword>
<proteinExistence type="inferred from homology"/>
<dbReference type="InterPro" id="IPR049035">
    <property type="entry name" value="ADDB_N"/>
</dbReference>
<dbReference type="AlphaFoldDB" id="A0A0L6ZA49"/>
<dbReference type="Pfam" id="PF21445">
    <property type="entry name" value="ADDB_N"/>
    <property type="match status" value="1"/>
</dbReference>
<keyword evidence="18" id="KW-1185">Reference proteome</keyword>
<sequence length="1139" mass="132234">MIILIIKMVNFMGLRLIYGSAGCGKSRFCIDSIKERLEKGENKHLILIVPEQFSFQAEKSLVEHIRGTGIGNAEVTSFERIAYSVFDEVGGITKKHMNSSGKLMLVSNIMNKLKEELKVFAAASEQKGFVNKISDIITEFKRYDISPYILKEALGNIQEGELFRDKIYDISIIFETFEEALHRNYIDSEDELNLLYDKIEYWSLLEEAEIWFDEFNSFTTQQYKIIEKMLKKAERVNITLCINTSGEMDLTDVFAPIKNTEKKLIDLANENAIQIEDKIVLKSSCMDRFKENQEIKHLEANYFRHPNVIYSEKTEDLSIIRGLNPYAEIEAVARDIIKFTRQEEVRFKEIAVITRDLSIYEKIIKVIFDEYKIPYFIDKKKQIDDNPLVVLITSAIDIFNKNWSYEAMFRYLKAGLLNIKPDDLHIIENYVMANGIRGKNKWNSQWENGNEELLEKVNKIRVHITTPLLKLNESLKENKKAEEICKAIFNFLCDLGVNETIESWVNKFNEEGNQALAREYSQIWNLVMELLDQIVEVFKEEPLNLKEFVKLLSLGFGEHKMGIIPPSLDEVLVSDVERVRTNTVKLLYVIGVNDGIFPAVLKDEGILTDADRNSLRNMDVEIADDSKIKTFEEQFLIYKTLTNTGKYLRLCYSIADFEGKALRPSIIISRLKVVFPRITEEGEIIEKDIDSSMELVTREIPTFNKLVSLLRRDNKDEEISPFWRAVEQWYKDNPEWRSKLDAIYSASAYTNAVEQISKEKVRKLYGDKLYFSVSKLEKYVECPFAYYVQYGLKAKERKVFAISVPDLGSFMHSVIDEFSKIIERNSMKWYEIDETWCIKTVSDIVDKEAKEVSGGIFDSSPRYRYFTERLKRVLIRTILIIIEHLKRSGFQPIGYEVGFDNKAVYPPIEIELSNGEKVKLIGRIDRVDKLTLEGKDYYRIIDYKSGNKDFKLSDVYYGLQIQLLTYLDAILTNEQIKDKDPKIPGGVFYLRIHDPIVKGSREISEEEIEKEIMKELKMRGLLLADPKIVKEMDKEIEGSSLIIPARINKGGDLGKSSVGTEEQFNILREHVKNNLIKTCEEMLRGEINIRPFKDKDKTACSFCMYSAICQFDNAFDGNSYKVIEERKDEEIWQLLSMKK</sequence>
<evidence type="ECO:0000256" key="10">
    <source>
        <dbReference type="ARBA" id="ARBA00023004"/>
    </source>
</evidence>
<keyword evidence="11 14" id="KW-0411">Iron-sulfur</keyword>
<evidence type="ECO:0000313" key="17">
    <source>
        <dbReference type="EMBL" id="KOA19668.1"/>
    </source>
</evidence>
<keyword evidence="6 14" id="KW-0378">Hydrolase</keyword>
<dbReference type="GO" id="GO:0004386">
    <property type="term" value="F:helicase activity"/>
    <property type="evidence" value="ECO:0007669"/>
    <property type="project" value="UniProtKB-KW"/>
</dbReference>
<evidence type="ECO:0000256" key="6">
    <source>
        <dbReference type="ARBA" id="ARBA00022801"/>
    </source>
</evidence>
<dbReference type="PANTHER" id="PTHR30591">
    <property type="entry name" value="RECBCD ENZYME SUBUNIT RECC"/>
    <property type="match status" value="1"/>
</dbReference>
<dbReference type="InterPro" id="IPR011604">
    <property type="entry name" value="PDDEXK-like_dom_sf"/>
</dbReference>
<dbReference type="SUPFAM" id="SSF52540">
    <property type="entry name" value="P-loop containing nucleoside triphosphate hydrolases"/>
    <property type="match status" value="1"/>
</dbReference>
<evidence type="ECO:0000256" key="14">
    <source>
        <dbReference type="HAMAP-Rule" id="MF_01452"/>
    </source>
</evidence>
<comment type="subunit">
    <text evidence="14">Heterodimer of AddA and AddB.</text>
</comment>
<evidence type="ECO:0000313" key="18">
    <source>
        <dbReference type="Proteomes" id="UP000037043"/>
    </source>
</evidence>
<keyword evidence="13 14" id="KW-0234">DNA repair</keyword>
<keyword evidence="9 14" id="KW-0067">ATP-binding</keyword>
<dbReference type="PATRIC" id="fig|1121318.3.peg.1771"/>
<evidence type="ECO:0000256" key="13">
    <source>
        <dbReference type="ARBA" id="ARBA00023204"/>
    </source>
</evidence>
<keyword evidence="1 14" id="KW-0004">4Fe-4S</keyword>
<dbReference type="EC" id="3.1.-.-" evidence="14"/>
<keyword evidence="4 14" id="KW-0547">Nucleotide-binding</keyword>
<feature type="binding site" evidence="14">
    <location>
        <position position="1109"/>
    </location>
    <ligand>
        <name>[4Fe-4S] cluster</name>
        <dbReference type="ChEBI" id="CHEBI:49883"/>
    </ligand>
</feature>
<keyword evidence="5 14" id="KW-0227">DNA damage</keyword>
<comment type="cofactor">
    <cofactor evidence="14">
        <name>[4Fe-4S] cluster</name>
        <dbReference type="ChEBI" id="CHEBI:49883"/>
    </cofactor>
    <text evidence="14">Binds 1 [4Fe-4S] cluster.</text>
</comment>
<evidence type="ECO:0000256" key="1">
    <source>
        <dbReference type="ARBA" id="ARBA00022485"/>
    </source>
</evidence>
<dbReference type="InterPro" id="IPR027417">
    <property type="entry name" value="P-loop_NTPase"/>
</dbReference>
<dbReference type="Gene3D" id="3.90.320.10">
    <property type="match status" value="1"/>
</dbReference>
<keyword evidence="7 14" id="KW-0347">Helicase</keyword>
<feature type="binding site" evidence="14">
    <location>
        <position position="1100"/>
    </location>
    <ligand>
        <name>[4Fe-4S] cluster</name>
        <dbReference type="ChEBI" id="CHEBI:49883"/>
    </ligand>
</feature>
<feature type="domain" description="ATP-dependent helicase/deoxyribonuclease subunit B N-terminal" evidence="16">
    <location>
        <begin position="16"/>
        <end position="299"/>
    </location>
</feature>
<dbReference type="Pfam" id="PF12705">
    <property type="entry name" value="PDDEXK_1"/>
    <property type="match status" value="1"/>
</dbReference>
<evidence type="ECO:0000256" key="7">
    <source>
        <dbReference type="ARBA" id="ARBA00022806"/>
    </source>
</evidence>
<dbReference type="GO" id="GO:0005524">
    <property type="term" value="F:ATP binding"/>
    <property type="evidence" value="ECO:0007669"/>
    <property type="project" value="UniProtKB-UniRule"/>
</dbReference>
<evidence type="ECO:0000259" key="15">
    <source>
        <dbReference type="Pfam" id="PF12705"/>
    </source>
</evidence>
<dbReference type="Gene3D" id="3.40.50.300">
    <property type="entry name" value="P-loop containing nucleotide triphosphate hydrolases"/>
    <property type="match status" value="4"/>
</dbReference>
<evidence type="ECO:0000256" key="9">
    <source>
        <dbReference type="ARBA" id="ARBA00022840"/>
    </source>
</evidence>
<evidence type="ECO:0000256" key="12">
    <source>
        <dbReference type="ARBA" id="ARBA00023125"/>
    </source>
</evidence>
<evidence type="ECO:0000256" key="2">
    <source>
        <dbReference type="ARBA" id="ARBA00022722"/>
    </source>
</evidence>
<evidence type="ECO:0000256" key="8">
    <source>
        <dbReference type="ARBA" id="ARBA00022839"/>
    </source>
</evidence>
<dbReference type="GO" id="GO:0046872">
    <property type="term" value="F:metal ion binding"/>
    <property type="evidence" value="ECO:0007669"/>
    <property type="project" value="UniProtKB-KW"/>
</dbReference>
<evidence type="ECO:0000259" key="16">
    <source>
        <dbReference type="Pfam" id="PF21445"/>
    </source>
</evidence>
<keyword evidence="2 14" id="KW-0540">Nuclease</keyword>
<keyword evidence="10 14" id="KW-0408">Iron</keyword>